<dbReference type="GO" id="GO:0005524">
    <property type="term" value="F:ATP binding"/>
    <property type="evidence" value="ECO:0007669"/>
    <property type="project" value="InterPro"/>
</dbReference>
<feature type="domain" description="DNA ligase OB-like" evidence="9">
    <location>
        <begin position="217"/>
        <end position="281"/>
    </location>
</feature>
<dbReference type="AlphaFoldDB" id="A0A4Y8WHQ5"/>
<dbReference type="InterPro" id="IPR050326">
    <property type="entry name" value="NAD_dep_DNA_ligaseB"/>
</dbReference>
<feature type="chain" id="PRO_5021446841" evidence="7">
    <location>
        <begin position="21"/>
        <end position="284"/>
    </location>
</feature>
<evidence type="ECO:0000256" key="3">
    <source>
        <dbReference type="ARBA" id="ARBA00022705"/>
    </source>
</evidence>
<dbReference type="Gene3D" id="3.30.1490.70">
    <property type="match status" value="1"/>
</dbReference>
<comment type="caution">
    <text evidence="10">The sequence shown here is derived from an EMBL/GenBank/DDBJ whole genome shotgun (WGS) entry which is preliminary data.</text>
</comment>
<dbReference type="Proteomes" id="UP000297753">
    <property type="component" value="Unassembled WGS sequence"/>
</dbReference>
<dbReference type="PANTHER" id="PTHR47810:SF1">
    <property type="entry name" value="DNA LIGASE B"/>
    <property type="match status" value="1"/>
</dbReference>
<sequence length="284" mass="32146">MELRLSAVAIGLLVSTLADATTTQDTEALIPVMLATSYHSDIVIEEYWKSEKLDGIRAVWDGQQLKTRNGHPIHAPRWFTDPLPKYALEGELWAGRGNFSLVQQTVLDQTPNEEAWKQIEYMLFDIPHSAGDYQKRYFSLVHLVHTLQIDHLKYVEHTPISSQAELFSYLDSVDSAKGEGLMLRKITSRYQAGRSSDLLKLKKHQDAEAIVVGYKVGNGKYKGMMGALLVQLDSGLQFYIGSGFSDELRRNPPVIGTKVTYRYNGYTSNGVPKFARYVRERVEQ</sequence>
<dbReference type="PANTHER" id="PTHR47810">
    <property type="entry name" value="DNA LIGASE"/>
    <property type="match status" value="1"/>
</dbReference>
<keyword evidence="3" id="KW-0235">DNA replication</keyword>
<keyword evidence="4" id="KW-0227">DNA damage</keyword>
<dbReference type="CDD" id="cd08041">
    <property type="entry name" value="OBF_kDNA_ligase_like"/>
    <property type="match status" value="1"/>
</dbReference>
<organism evidence="10 11">
    <name type="scientific">Vibrio ouci</name>
    <dbReference type="NCBI Taxonomy" id="2499078"/>
    <lineage>
        <taxon>Bacteria</taxon>
        <taxon>Pseudomonadati</taxon>
        <taxon>Pseudomonadota</taxon>
        <taxon>Gammaproteobacteria</taxon>
        <taxon>Vibrionales</taxon>
        <taxon>Vibrionaceae</taxon>
        <taxon>Vibrio</taxon>
    </lineage>
</organism>
<comment type="catalytic activity">
    <reaction evidence="6">
        <text>ATP + (deoxyribonucleotide)n-3'-hydroxyl + 5'-phospho-(deoxyribonucleotide)m = (deoxyribonucleotide)n+m + AMP + diphosphate.</text>
        <dbReference type="EC" id="6.5.1.1"/>
    </reaction>
</comment>
<accession>A0A4Y8WHQ5</accession>
<evidence type="ECO:0000256" key="6">
    <source>
        <dbReference type="ARBA" id="ARBA00034003"/>
    </source>
</evidence>
<dbReference type="GO" id="GO:0006281">
    <property type="term" value="P:DNA repair"/>
    <property type="evidence" value="ECO:0007669"/>
    <property type="project" value="UniProtKB-KW"/>
</dbReference>
<dbReference type="RefSeq" id="WP_134834793.1">
    <property type="nucleotide sequence ID" value="NZ_SATR01000007.1"/>
</dbReference>
<keyword evidence="7" id="KW-0732">Signal</keyword>
<evidence type="ECO:0000313" key="11">
    <source>
        <dbReference type="Proteomes" id="UP000297753"/>
    </source>
</evidence>
<evidence type="ECO:0000313" key="10">
    <source>
        <dbReference type="EMBL" id="TFH92344.1"/>
    </source>
</evidence>
<dbReference type="GO" id="GO:0006260">
    <property type="term" value="P:DNA replication"/>
    <property type="evidence" value="ECO:0007669"/>
    <property type="project" value="UniProtKB-KW"/>
</dbReference>
<dbReference type="NCBIfam" id="NF006592">
    <property type="entry name" value="PRK09125.1"/>
    <property type="match status" value="1"/>
</dbReference>
<proteinExistence type="predicted"/>
<reference evidence="10 11" key="1">
    <citation type="submission" date="2019-01" db="EMBL/GenBank/DDBJ databases">
        <title>Vibrio BEI176 sp. nov, a marine bacterium isolated from China: eastern marignal seas.</title>
        <authorList>
            <person name="Li B."/>
        </authorList>
    </citation>
    <scope>NUCLEOTIDE SEQUENCE [LARGE SCALE GENOMIC DNA]</scope>
    <source>
        <strain evidence="10 11">BEI176</strain>
    </source>
</reference>
<dbReference type="InterPro" id="IPR016059">
    <property type="entry name" value="DNA_ligase_ATP-dep_CS"/>
</dbReference>
<evidence type="ECO:0000259" key="9">
    <source>
        <dbReference type="Pfam" id="PF14743"/>
    </source>
</evidence>
<feature type="domain" description="ATP-dependent DNA ligase family profile" evidence="8">
    <location>
        <begin position="52"/>
        <end position="202"/>
    </location>
</feature>
<evidence type="ECO:0000256" key="1">
    <source>
        <dbReference type="ARBA" id="ARBA00001968"/>
    </source>
</evidence>
<dbReference type="SUPFAM" id="SSF50249">
    <property type="entry name" value="Nucleic acid-binding proteins"/>
    <property type="match status" value="1"/>
</dbReference>
<name>A0A4Y8WHQ5_9VIBR</name>
<gene>
    <name evidence="10" type="ORF">ELS82_06670</name>
</gene>
<dbReference type="OrthoDB" id="9782700at2"/>
<dbReference type="GO" id="GO:0006310">
    <property type="term" value="P:DNA recombination"/>
    <property type="evidence" value="ECO:0007669"/>
    <property type="project" value="InterPro"/>
</dbReference>
<dbReference type="GO" id="GO:0003910">
    <property type="term" value="F:DNA ligase (ATP) activity"/>
    <property type="evidence" value="ECO:0007669"/>
    <property type="project" value="UniProtKB-EC"/>
</dbReference>
<dbReference type="CDD" id="cd07896">
    <property type="entry name" value="Adenylation_kDNA_ligase_like"/>
    <property type="match status" value="1"/>
</dbReference>
<dbReference type="EMBL" id="SATR01000007">
    <property type="protein sequence ID" value="TFH92344.1"/>
    <property type="molecule type" value="Genomic_DNA"/>
</dbReference>
<dbReference type="Gene3D" id="3.30.470.30">
    <property type="entry name" value="DNA ligase/mRNA capping enzyme"/>
    <property type="match status" value="1"/>
</dbReference>
<dbReference type="SUPFAM" id="SSF56091">
    <property type="entry name" value="DNA ligase/mRNA capping enzyme, catalytic domain"/>
    <property type="match status" value="1"/>
</dbReference>
<dbReference type="Pfam" id="PF14743">
    <property type="entry name" value="DNA_ligase_OB_2"/>
    <property type="match status" value="1"/>
</dbReference>
<dbReference type="InterPro" id="IPR012340">
    <property type="entry name" value="NA-bd_OB-fold"/>
</dbReference>
<evidence type="ECO:0000256" key="4">
    <source>
        <dbReference type="ARBA" id="ARBA00022763"/>
    </source>
</evidence>
<comment type="cofactor">
    <cofactor evidence="1">
        <name>a divalent metal cation</name>
        <dbReference type="ChEBI" id="CHEBI:60240"/>
    </cofactor>
</comment>
<protein>
    <submittedName>
        <fullName evidence="10">DNA ligase</fullName>
    </submittedName>
</protein>
<feature type="signal peptide" evidence="7">
    <location>
        <begin position="1"/>
        <end position="20"/>
    </location>
</feature>
<dbReference type="PROSITE" id="PS00333">
    <property type="entry name" value="DNA_LIGASE_A2"/>
    <property type="match status" value="1"/>
</dbReference>
<dbReference type="Gene3D" id="2.40.50.140">
    <property type="entry name" value="Nucleic acid-binding proteins"/>
    <property type="match status" value="1"/>
</dbReference>
<keyword evidence="11" id="KW-1185">Reference proteome</keyword>
<dbReference type="InterPro" id="IPR012310">
    <property type="entry name" value="DNA_ligase_ATP-dep_cent"/>
</dbReference>
<evidence type="ECO:0000256" key="7">
    <source>
        <dbReference type="SAM" id="SignalP"/>
    </source>
</evidence>
<evidence type="ECO:0000256" key="5">
    <source>
        <dbReference type="ARBA" id="ARBA00023204"/>
    </source>
</evidence>
<evidence type="ECO:0000259" key="8">
    <source>
        <dbReference type="Pfam" id="PF01068"/>
    </source>
</evidence>
<dbReference type="Pfam" id="PF01068">
    <property type="entry name" value="DNA_ligase_A_M"/>
    <property type="match status" value="1"/>
</dbReference>
<dbReference type="InterPro" id="IPR029319">
    <property type="entry name" value="DNA_ligase_OB"/>
</dbReference>
<keyword evidence="2 10" id="KW-0436">Ligase</keyword>
<evidence type="ECO:0000256" key="2">
    <source>
        <dbReference type="ARBA" id="ARBA00022598"/>
    </source>
</evidence>
<keyword evidence="5" id="KW-0234">DNA repair</keyword>